<evidence type="ECO:0000313" key="2">
    <source>
        <dbReference type="EMBL" id="SOC40019.1"/>
    </source>
</evidence>
<reference evidence="2 3" key="1">
    <citation type="submission" date="2017-08" db="EMBL/GenBank/DDBJ databases">
        <authorList>
            <person name="de Groot N.N."/>
        </authorList>
    </citation>
    <scope>NUCLEOTIDE SEQUENCE [LARGE SCALE GENOMIC DNA]</scope>
    <source>
        <strain evidence="2 3">JC85</strain>
    </source>
</reference>
<name>A0A285UDZ2_9HYPH</name>
<dbReference type="OrthoDB" id="8480922at2"/>
<gene>
    <name evidence="2" type="ORF">SAMN05892877_106337</name>
</gene>
<sequence>MTESWDRDLSEREIERLAPGQKGKRSRASLERKVRCLETWCNDPLLVKINEERIPWKRPALRKWQDSSMGLWSWKFSPVDHPEGDNSDLMERYFDSIKILRRMIDGVSNAEIDALKHKVASLEKQNLALLDQILQLQKMIPARSPRR</sequence>
<evidence type="ECO:0000313" key="3">
    <source>
        <dbReference type="Proteomes" id="UP000219167"/>
    </source>
</evidence>
<evidence type="ECO:0000256" key="1">
    <source>
        <dbReference type="SAM" id="Coils"/>
    </source>
</evidence>
<dbReference type="AlphaFoldDB" id="A0A285UDZ2"/>
<protein>
    <submittedName>
        <fullName evidence="2">Uncharacterized protein</fullName>
    </submittedName>
</protein>
<dbReference type="RefSeq" id="WP_097139374.1">
    <property type="nucleotide sequence ID" value="NZ_OBQD01000006.1"/>
</dbReference>
<dbReference type="EMBL" id="OBQD01000006">
    <property type="protein sequence ID" value="SOC40019.1"/>
    <property type="molecule type" value="Genomic_DNA"/>
</dbReference>
<keyword evidence="3" id="KW-1185">Reference proteome</keyword>
<proteinExistence type="predicted"/>
<dbReference type="Proteomes" id="UP000219167">
    <property type="component" value="Unassembled WGS sequence"/>
</dbReference>
<keyword evidence="1" id="KW-0175">Coiled coil</keyword>
<feature type="coiled-coil region" evidence="1">
    <location>
        <begin position="112"/>
        <end position="139"/>
    </location>
</feature>
<accession>A0A285UDZ2</accession>
<organism evidence="2 3">
    <name type="scientific">Rhizobium subbaraonis</name>
    <dbReference type="NCBI Taxonomy" id="908946"/>
    <lineage>
        <taxon>Bacteria</taxon>
        <taxon>Pseudomonadati</taxon>
        <taxon>Pseudomonadota</taxon>
        <taxon>Alphaproteobacteria</taxon>
        <taxon>Hyphomicrobiales</taxon>
        <taxon>Rhizobiaceae</taxon>
        <taxon>Rhizobium/Agrobacterium group</taxon>
        <taxon>Rhizobium</taxon>
    </lineage>
</organism>